<organism evidence="11 12">
    <name type="scientific">Athelia psychrophila</name>
    <dbReference type="NCBI Taxonomy" id="1759441"/>
    <lineage>
        <taxon>Eukaryota</taxon>
        <taxon>Fungi</taxon>
        <taxon>Dikarya</taxon>
        <taxon>Basidiomycota</taxon>
        <taxon>Agaricomycotina</taxon>
        <taxon>Agaricomycetes</taxon>
        <taxon>Agaricomycetidae</taxon>
        <taxon>Atheliales</taxon>
        <taxon>Atheliaceae</taxon>
        <taxon>Athelia</taxon>
    </lineage>
</organism>
<dbReference type="GO" id="GO:0170057">
    <property type="term" value="F:RNA ligase (GTP) activity"/>
    <property type="evidence" value="ECO:0007669"/>
    <property type="project" value="UniProtKB-EC"/>
</dbReference>
<keyword evidence="12" id="KW-1185">Reference proteome</keyword>
<dbReference type="AlphaFoldDB" id="A0A166I3R9"/>
<dbReference type="EMBL" id="KV417563">
    <property type="protein sequence ID" value="KZP19512.1"/>
    <property type="molecule type" value="Genomic_DNA"/>
</dbReference>
<evidence type="ECO:0000256" key="4">
    <source>
        <dbReference type="ARBA" id="ARBA00022741"/>
    </source>
</evidence>
<evidence type="ECO:0000256" key="5">
    <source>
        <dbReference type="ARBA" id="ARBA00023134"/>
    </source>
</evidence>
<feature type="binding site" evidence="10">
    <location>
        <position position="252"/>
    </location>
    <ligand>
        <name>Mn(2+)</name>
        <dbReference type="ChEBI" id="CHEBI:29035"/>
        <label>2</label>
    </ligand>
</feature>
<evidence type="ECO:0000256" key="3">
    <source>
        <dbReference type="ARBA" id="ARBA00022723"/>
    </source>
</evidence>
<feature type="binding site" evidence="9">
    <location>
        <position position="379"/>
    </location>
    <ligand>
        <name>GMP</name>
        <dbReference type="ChEBI" id="CHEBI:58115"/>
    </ligand>
</feature>
<feature type="binding site" evidence="9">
    <location>
        <begin position="337"/>
        <end position="338"/>
    </location>
    <ligand>
        <name>GMP</name>
        <dbReference type="ChEBI" id="CHEBI:58115"/>
    </ligand>
</feature>
<dbReference type="Gene3D" id="3.90.1860.10">
    <property type="entry name" value="tRNA-splicing ligase RtcB"/>
    <property type="match status" value="1"/>
</dbReference>
<dbReference type="InterPro" id="IPR017510">
    <property type="entry name" value="RtcB2"/>
</dbReference>
<keyword evidence="5 9" id="KW-0342">GTP-binding</keyword>
<dbReference type="InterPro" id="IPR036025">
    <property type="entry name" value="RtcB-like_sf"/>
</dbReference>
<evidence type="ECO:0000256" key="2">
    <source>
        <dbReference type="ARBA" id="ARBA00022598"/>
    </source>
</evidence>
<dbReference type="GO" id="GO:0005525">
    <property type="term" value="F:GTP binding"/>
    <property type="evidence" value="ECO:0007669"/>
    <property type="project" value="UniProtKB-KW"/>
</dbReference>
<dbReference type="Proteomes" id="UP000076532">
    <property type="component" value="Unassembled WGS sequence"/>
</dbReference>
<dbReference type="SUPFAM" id="SSF103365">
    <property type="entry name" value="Hypothetical protein PH1602"/>
    <property type="match status" value="1"/>
</dbReference>
<keyword evidence="2" id="KW-0436">Ligase</keyword>
<dbReference type="PANTHER" id="PTHR11118">
    <property type="entry name" value="RNA-SPLICING LIGASE RTCB HOMOLOG"/>
    <property type="match status" value="1"/>
</dbReference>
<feature type="binding site" evidence="9">
    <location>
        <position position="473"/>
    </location>
    <ligand>
        <name>GMP</name>
        <dbReference type="ChEBI" id="CHEBI:58115"/>
    </ligand>
</feature>
<feature type="binding site" evidence="9">
    <location>
        <begin position="220"/>
        <end position="224"/>
    </location>
    <ligand>
        <name>GMP</name>
        <dbReference type="ChEBI" id="CHEBI:58115"/>
    </ligand>
</feature>
<protein>
    <recommendedName>
        <fullName evidence="1">3'-phosphate/5'-hydroxy nucleic acid ligase</fullName>
        <ecNumber evidence="1">6.5.1.8</ecNumber>
    </recommendedName>
</protein>
<dbReference type="OrthoDB" id="10249697at2759"/>
<dbReference type="InterPro" id="IPR001233">
    <property type="entry name" value="RtcB"/>
</dbReference>
<dbReference type="GO" id="GO:0046872">
    <property type="term" value="F:metal ion binding"/>
    <property type="evidence" value="ECO:0007669"/>
    <property type="project" value="UniProtKB-KW"/>
</dbReference>
<feature type="binding site" evidence="9">
    <location>
        <begin position="397"/>
        <end position="400"/>
    </location>
    <ligand>
        <name>GMP</name>
        <dbReference type="ChEBI" id="CHEBI:58115"/>
    </ligand>
</feature>
<keyword evidence="3 10" id="KW-0479">Metal-binding</keyword>
<dbReference type="Pfam" id="PF01139">
    <property type="entry name" value="RtcB"/>
    <property type="match status" value="2"/>
</dbReference>
<gene>
    <name evidence="11" type="ORF">FIBSPDRAFT_790675</name>
</gene>
<proteinExistence type="predicted"/>
<evidence type="ECO:0000256" key="9">
    <source>
        <dbReference type="PIRSR" id="PIRSR601233-2"/>
    </source>
</evidence>
<evidence type="ECO:0000313" key="11">
    <source>
        <dbReference type="EMBL" id="KZP19512.1"/>
    </source>
</evidence>
<dbReference type="GO" id="GO:0003972">
    <property type="term" value="F:RNA ligase (ATP) activity"/>
    <property type="evidence" value="ECO:0007669"/>
    <property type="project" value="TreeGrafter"/>
</dbReference>
<dbReference type="EC" id="6.5.1.8" evidence="1"/>
<comment type="cofactor">
    <cofactor evidence="10">
        <name>Mn(2+)</name>
        <dbReference type="ChEBI" id="CHEBI:29035"/>
    </cofactor>
    <text evidence="10">Binds 2 manganese ions per subunit.</text>
</comment>
<feature type="binding site" evidence="10">
    <location>
        <position position="337"/>
    </location>
    <ligand>
        <name>Mn(2+)</name>
        <dbReference type="ChEBI" id="CHEBI:29035"/>
        <label>2</label>
    </ligand>
</feature>
<keyword evidence="6 10" id="KW-0464">Manganese</keyword>
<accession>A0A166I3R9</accession>
<dbReference type="STRING" id="436010.A0A166I3R9"/>
<name>A0A166I3R9_9AGAM</name>
<feature type="binding site" evidence="10">
    <location>
        <position position="221"/>
    </location>
    <ligand>
        <name>Mn(2+)</name>
        <dbReference type="ChEBI" id="CHEBI:29035"/>
        <label>1</label>
    </ligand>
</feature>
<dbReference type="NCBIfam" id="TIGR03073">
    <property type="entry name" value="release_rtcB"/>
    <property type="match status" value="1"/>
</dbReference>
<evidence type="ECO:0000256" key="6">
    <source>
        <dbReference type="ARBA" id="ARBA00023211"/>
    </source>
</evidence>
<evidence type="ECO:0000256" key="8">
    <source>
        <dbReference type="PIRSR" id="PIRSR601233-1"/>
    </source>
</evidence>
<evidence type="ECO:0000256" key="10">
    <source>
        <dbReference type="PIRSR" id="PIRSR601233-3"/>
    </source>
</evidence>
<reference evidence="11 12" key="1">
    <citation type="journal article" date="2016" name="Mol. Biol. Evol.">
        <title>Comparative Genomics of Early-Diverging Mushroom-Forming Fungi Provides Insights into the Origins of Lignocellulose Decay Capabilities.</title>
        <authorList>
            <person name="Nagy L.G."/>
            <person name="Riley R."/>
            <person name="Tritt A."/>
            <person name="Adam C."/>
            <person name="Daum C."/>
            <person name="Floudas D."/>
            <person name="Sun H."/>
            <person name="Yadav J.S."/>
            <person name="Pangilinan J."/>
            <person name="Larsson K.H."/>
            <person name="Matsuura K."/>
            <person name="Barry K."/>
            <person name="Labutti K."/>
            <person name="Kuo R."/>
            <person name="Ohm R.A."/>
            <person name="Bhattacharya S.S."/>
            <person name="Shirouzu T."/>
            <person name="Yoshinaga Y."/>
            <person name="Martin F.M."/>
            <person name="Grigoriev I.V."/>
            <person name="Hibbett D.S."/>
        </authorList>
    </citation>
    <scope>NUCLEOTIDE SEQUENCE [LARGE SCALE GENOMIC DNA]</scope>
    <source>
        <strain evidence="11 12">CBS 109695</strain>
    </source>
</reference>
<dbReference type="PANTHER" id="PTHR11118:SF1">
    <property type="entry name" value="RNA-SPLICING LIGASE RTCB HOMOLOG"/>
    <property type="match status" value="1"/>
</dbReference>
<feature type="active site" description="GMP-histidine intermediate" evidence="8">
    <location>
        <position position="397"/>
    </location>
</feature>
<keyword evidence="4 9" id="KW-0547">Nucleotide-binding</keyword>
<sequence>MPARTLTIILNANHPKKCVLILKPGDAPIDAILHEARNKFRVKALTQVYLQGGALLEPRTDLAALPWVAKVWVAKGEPYNGPPAAPARSQGVGEVRIIADKTFVDERAVKQLEEVAGLPGVVVAAGMPDLHPGNRFPIGCAVAAEGIYPALIGSDVGCGIALYPLAPPSKSAPNPTKLAAHLRGLDEPWSGSTADWLAHYGITRHSEFDEKSLGTVGAGNHFFEITTIERIEDAEAATRLGLQEDALYRLVHTGSRGLGASILAKQTETQANPYIVPDTPAFDAYLAEHDYAVQWAIANRDLVAHRVRECMLGARLDAGKDAAPSPASLAKIVDVTHNSATKQSVDVNGERRELWVHRKGAAPTDKGVAPCPGSRGDFSWLLEPTGDGQLNVHSLAHGAGRRHARHVLHTGTKRAKSTLTTTALGSEVICTDADLLIEEMPEAYKNVGSVVEDMVDKGICKGVVVLRPVVTYKIREAGEGRK</sequence>
<comment type="catalytic activity">
    <reaction evidence="7">
        <text>a 3'-end 3'-phospho-ribonucleotide-RNA + a 5'-end dephospho-ribonucleoside-RNA + GTP = a ribonucleotidyl-ribonucleotide-RNA + GMP + diphosphate</text>
        <dbReference type="Rhea" id="RHEA:68076"/>
        <dbReference type="Rhea" id="RHEA-COMP:10463"/>
        <dbReference type="Rhea" id="RHEA-COMP:13936"/>
        <dbReference type="Rhea" id="RHEA-COMP:17355"/>
        <dbReference type="ChEBI" id="CHEBI:33019"/>
        <dbReference type="ChEBI" id="CHEBI:37565"/>
        <dbReference type="ChEBI" id="CHEBI:58115"/>
        <dbReference type="ChEBI" id="CHEBI:83062"/>
        <dbReference type="ChEBI" id="CHEBI:138284"/>
        <dbReference type="ChEBI" id="CHEBI:173118"/>
        <dbReference type="EC" id="6.5.1.8"/>
    </reaction>
</comment>
<evidence type="ECO:0000256" key="1">
    <source>
        <dbReference type="ARBA" id="ARBA00012726"/>
    </source>
</evidence>
<evidence type="ECO:0000256" key="7">
    <source>
        <dbReference type="ARBA" id="ARBA00047746"/>
    </source>
</evidence>
<evidence type="ECO:0000313" key="12">
    <source>
        <dbReference type="Proteomes" id="UP000076532"/>
    </source>
</evidence>
<dbReference type="GO" id="GO:0006396">
    <property type="term" value="P:RNA processing"/>
    <property type="evidence" value="ECO:0007669"/>
    <property type="project" value="InterPro"/>
</dbReference>